<feature type="region of interest" description="Disordered" evidence="3">
    <location>
        <begin position="538"/>
        <end position="637"/>
    </location>
</feature>
<sequence length="637" mass="67453">MAATADAVAGDSIKPYTIHVPTKFLDITRQKLELTRLPHEGSAPKSNDWWEPKPLVEPLIDFWIDKYSWRDHEKQLNGSWPQFRTAVSLSSHESPLRIHFIHVPSAHARAIPLLLIPPFPFTNLSFGHLVKPLTDPEDPAENQPFHLVIPSLPGLGFSDALPNNTPPIAAAAELFNTLMSRLSYPHYLATSAAPGHLSPAHIDWRLIDHLATHHPSSCLGAHFISPPLASPKIQEAPWEWAKWNVASFFRAGVLGYSDDDFTALDRARVPPAWQQQQTKRSAVQQPGLNALDLREPNTLAYALCDSPTGMLAFVLKGIRALGPPRTASFFDEERVITLTNLAWLPGPETAMRFWAHCATHPETTTTAQTANKTKTKKALKPKVAITVFVGGKDVVDTETGAGTGTESGALPQELLLGTSGEAAATTRETYVPPAWGNARYNVLHTQRALGRAAGFLAFERPGVIVTGVRGLAKELLARDSAAHALLVEASAVAALEQVVVDQEQPSRQRRQSAAAAAATATAAAPAVVVLSPELSAAATSKPSGPALHGGSSSAGGAAAAKGDTLSPAALDKGKGKEIISFPPPAPPGAAAVVAGVKRDSSLDGESPDTLVGGHSPSPLPTPSPLKGDDGLEGSGKS</sequence>
<protein>
    <submittedName>
        <fullName evidence="5">Alpha/Beta hydrolase protein</fullName>
    </submittedName>
</protein>
<reference evidence="5" key="1">
    <citation type="submission" date="2023-06" db="EMBL/GenBank/DDBJ databases">
        <title>Genome-scale phylogeny and comparative genomics of the fungal order Sordariales.</title>
        <authorList>
            <consortium name="Lawrence Berkeley National Laboratory"/>
            <person name="Hensen N."/>
            <person name="Bonometti L."/>
            <person name="Westerberg I."/>
            <person name="Brannstrom I.O."/>
            <person name="Guillou S."/>
            <person name="Cros-Aarteil S."/>
            <person name="Calhoun S."/>
            <person name="Haridas S."/>
            <person name="Kuo A."/>
            <person name="Mondo S."/>
            <person name="Pangilinan J."/>
            <person name="Riley R."/>
            <person name="LaButti K."/>
            <person name="Andreopoulos B."/>
            <person name="Lipzen A."/>
            <person name="Chen C."/>
            <person name="Yanf M."/>
            <person name="Daum C."/>
            <person name="Ng V."/>
            <person name="Clum A."/>
            <person name="Steindorff A."/>
            <person name="Ohm R."/>
            <person name="Martin F."/>
            <person name="Silar P."/>
            <person name="Natvig D."/>
            <person name="Lalanne C."/>
            <person name="Gautier V."/>
            <person name="Ament-velasquez S.L."/>
            <person name="Kruys A."/>
            <person name="Hutchinson M.I."/>
            <person name="Powell A.J."/>
            <person name="Barry K."/>
            <person name="Miller A.N."/>
            <person name="Grigoriev I.V."/>
            <person name="Debuchy R."/>
            <person name="Gladieux P."/>
            <person name="Thoren M.H."/>
            <person name="Johannesson H."/>
        </authorList>
    </citation>
    <scope>NUCLEOTIDE SEQUENCE</scope>
    <source>
        <strain evidence="5">SMH3391-2</strain>
    </source>
</reference>
<evidence type="ECO:0000256" key="1">
    <source>
        <dbReference type="ARBA" id="ARBA00010088"/>
    </source>
</evidence>
<proteinExistence type="inferred from homology"/>
<gene>
    <name evidence="5" type="ORF">B0T17DRAFT_481981</name>
</gene>
<dbReference type="PANTHER" id="PTHR21661">
    <property type="entry name" value="EPOXIDE HYDROLASE 1-RELATED"/>
    <property type="match status" value="1"/>
</dbReference>
<dbReference type="EMBL" id="JAULSR010000001">
    <property type="protein sequence ID" value="KAK0635199.1"/>
    <property type="molecule type" value="Genomic_DNA"/>
</dbReference>
<comment type="similarity">
    <text evidence="1">Belongs to the peptidase S33 family.</text>
</comment>
<feature type="domain" description="Epoxide hydrolase N-terminal" evidence="4">
    <location>
        <begin position="13"/>
        <end position="126"/>
    </location>
</feature>
<organism evidence="5 6">
    <name type="scientific">Bombardia bombarda</name>
    <dbReference type="NCBI Taxonomy" id="252184"/>
    <lineage>
        <taxon>Eukaryota</taxon>
        <taxon>Fungi</taxon>
        <taxon>Dikarya</taxon>
        <taxon>Ascomycota</taxon>
        <taxon>Pezizomycotina</taxon>
        <taxon>Sordariomycetes</taxon>
        <taxon>Sordariomycetidae</taxon>
        <taxon>Sordariales</taxon>
        <taxon>Lasiosphaeriaceae</taxon>
        <taxon>Bombardia</taxon>
    </lineage>
</organism>
<evidence type="ECO:0000313" key="6">
    <source>
        <dbReference type="Proteomes" id="UP001174934"/>
    </source>
</evidence>
<dbReference type="AlphaFoldDB" id="A0AA39XJR2"/>
<evidence type="ECO:0000256" key="2">
    <source>
        <dbReference type="ARBA" id="ARBA00022801"/>
    </source>
</evidence>
<keyword evidence="6" id="KW-1185">Reference proteome</keyword>
<dbReference type="PANTHER" id="PTHR21661:SF71">
    <property type="entry name" value="EPOXIDE HYDROLASE N-TERMINAL DOMAIN-CONTAINING PROTEIN"/>
    <property type="match status" value="1"/>
</dbReference>
<evidence type="ECO:0000256" key="3">
    <source>
        <dbReference type="SAM" id="MobiDB-lite"/>
    </source>
</evidence>
<keyword evidence="2 5" id="KW-0378">Hydrolase</keyword>
<feature type="compositionally biased region" description="Low complexity" evidence="3">
    <location>
        <begin position="543"/>
        <end position="562"/>
    </location>
</feature>
<dbReference type="InterPro" id="IPR029058">
    <property type="entry name" value="AB_hydrolase_fold"/>
</dbReference>
<dbReference type="SUPFAM" id="SSF53474">
    <property type="entry name" value="alpha/beta-Hydrolases"/>
    <property type="match status" value="1"/>
</dbReference>
<dbReference type="Gene3D" id="3.40.50.1820">
    <property type="entry name" value="alpha/beta hydrolase"/>
    <property type="match status" value="1"/>
</dbReference>
<dbReference type="GO" id="GO:0004301">
    <property type="term" value="F:epoxide hydrolase activity"/>
    <property type="evidence" value="ECO:0007669"/>
    <property type="project" value="TreeGrafter"/>
</dbReference>
<name>A0AA39XJR2_9PEZI</name>
<evidence type="ECO:0000313" key="5">
    <source>
        <dbReference type="EMBL" id="KAK0635199.1"/>
    </source>
</evidence>
<evidence type="ECO:0000259" key="4">
    <source>
        <dbReference type="Pfam" id="PF06441"/>
    </source>
</evidence>
<dbReference type="GO" id="GO:0097176">
    <property type="term" value="P:epoxide metabolic process"/>
    <property type="evidence" value="ECO:0007669"/>
    <property type="project" value="TreeGrafter"/>
</dbReference>
<dbReference type="InterPro" id="IPR010497">
    <property type="entry name" value="Epoxide_hydro_N"/>
</dbReference>
<comment type="caution">
    <text evidence="5">The sequence shown here is derived from an EMBL/GenBank/DDBJ whole genome shotgun (WGS) entry which is preliminary data.</text>
</comment>
<dbReference type="Pfam" id="PF06441">
    <property type="entry name" value="EHN"/>
    <property type="match status" value="1"/>
</dbReference>
<dbReference type="Proteomes" id="UP001174934">
    <property type="component" value="Unassembled WGS sequence"/>
</dbReference>
<accession>A0AA39XJR2</accession>